<gene>
    <name evidence="5" type="primary">recX</name>
    <name evidence="8" type="ORF">C7474_0965</name>
</gene>
<comment type="function">
    <text evidence="5">Modulates RecA activity.</text>
</comment>
<accession>A0A498CC72</accession>
<feature type="compositionally biased region" description="Basic and acidic residues" evidence="6">
    <location>
        <begin position="24"/>
        <end position="41"/>
    </location>
</feature>
<feature type="compositionally biased region" description="Low complexity" evidence="6">
    <location>
        <begin position="52"/>
        <end position="63"/>
    </location>
</feature>
<dbReference type="AlphaFoldDB" id="A0A498CC72"/>
<sequence length="229" mass="24741">MSPTERDGGEESLAPVIPIFGARAPHDRPASEAARAPRDGESTQTWHASWVDEAPAAGDAATARARDEAERVLVRKLRGRSLSEREARRLAADQGLEAEDVEVLIDRFLRLGYLDDARLAEQLVHTGVERKSQGRGALAQTLTQRGIPREIVQAALDDLPDDEGERALEVARAKVRSVRGLERDVAIRRLAGQLARRGYGAQALEAARRAVDEAGPSGASGGRSGVRFT</sequence>
<reference evidence="8 9" key="1">
    <citation type="journal article" date="2015" name="Stand. Genomic Sci.">
        <title>Genomic Encyclopedia of Bacterial and Archaeal Type Strains, Phase III: the genomes of soil and plant-associated and newly described type strains.</title>
        <authorList>
            <person name="Whitman W.B."/>
            <person name="Woyke T."/>
            <person name="Klenk H.P."/>
            <person name="Zhou Y."/>
            <person name="Lilburn T.G."/>
            <person name="Beck B.J."/>
            <person name="De Vos P."/>
            <person name="Vandamme P."/>
            <person name="Eisen J.A."/>
            <person name="Garrity G."/>
            <person name="Hugenholtz P."/>
            <person name="Kyrpides N.C."/>
        </authorList>
    </citation>
    <scope>NUCLEOTIDE SEQUENCE [LARGE SCALE GENOMIC DNA]</scope>
    <source>
        <strain evidence="8 9">S2T63</strain>
    </source>
</reference>
<evidence type="ECO:0000256" key="3">
    <source>
        <dbReference type="ARBA" id="ARBA00018111"/>
    </source>
</evidence>
<keyword evidence="4 5" id="KW-0963">Cytoplasm</keyword>
<feature type="region of interest" description="Disordered" evidence="6">
    <location>
        <begin position="1"/>
        <end position="65"/>
    </location>
</feature>
<feature type="region of interest" description="Disordered" evidence="6">
    <location>
        <begin position="209"/>
        <end position="229"/>
    </location>
</feature>
<dbReference type="GO" id="GO:0005737">
    <property type="term" value="C:cytoplasm"/>
    <property type="evidence" value="ECO:0007669"/>
    <property type="project" value="UniProtKB-SubCell"/>
</dbReference>
<feature type="domain" description="RecX second three-helical" evidence="7">
    <location>
        <begin position="115"/>
        <end position="156"/>
    </location>
</feature>
<evidence type="ECO:0000259" key="7">
    <source>
        <dbReference type="Pfam" id="PF02631"/>
    </source>
</evidence>
<organism evidence="8 9">
    <name type="scientific">Microbacterium telephonicum</name>
    <dbReference type="NCBI Taxonomy" id="1714841"/>
    <lineage>
        <taxon>Bacteria</taxon>
        <taxon>Bacillati</taxon>
        <taxon>Actinomycetota</taxon>
        <taxon>Actinomycetes</taxon>
        <taxon>Micrococcales</taxon>
        <taxon>Microbacteriaceae</taxon>
        <taxon>Microbacterium</taxon>
    </lineage>
</organism>
<dbReference type="GO" id="GO:0006282">
    <property type="term" value="P:regulation of DNA repair"/>
    <property type="evidence" value="ECO:0007669"/>
    <property type="project" value="UniProtKB-UniRule"/>
</dbReference>
<comment type="similarity">
    <text evidence="2 5">Belongs to the RecX family.</text>
</comment>
<dbReference type="InterPro" id="IPR036388">
    <property type="entry name" value="WH-like_DNA-bd_sf"/>
</dbReference>
<evidence type="ECO:0000256" key="1">
    <source>
        <dbReference type="ARBA" id="ARBA00004496"/>
    </source>
</evidence>
<dbReference type="InterPro" id="IPR053924">
    <property type="entry name" value="RecX_HTH_2nd"/>
</dbReference>
<evidence type="ECO:0000256" key="4">
    <source>
        <dbReference type="ARBA" id="ARBA00022490"/>
    </source>
</evidence>
<dbReference type="PANTHER" id="PTHR33602:SF1">
    <property type="entry name" value="REGULATORY PROTEIN RECX FAMILY PROTEIN"/>
    <property type="match status" value="1"/>
</dbReference>
<protein>
    <recommendedName>
        <fullName evidence="3 5">Regulatory protein RecX</fullName>
    </recommendedName>
</protein>
<evidence type="ECO:0000256" key="6">
    <source>
        <dbReference type="SAM" id="MobiDB-lite"/>
    </source>
</evidence>
<dbReference type="OrthoDB" id="5244465at2"/>
<comment type="subcellular location">
    <subcellularLocation>
        <location evidence="1 5">Cytoplasm</location>
    </subcellularLocation>
</comment>
<feature type="compositionally biased region" description="Gly residues" evidence="6">
    <location>
        <begin position="218"/>
        <end position="229"/>
    </location>
</feature>
<dbReference type="Gene3D" id="1.10.10.10">
    <property type="entry name" value="Winged helix-like DNA-binding domain superfamily/Winged helix DNA-binding domain"/>
    <property type="match status" value="1"/>
</dbReference>
<dbReference type="PANTHER" id="PTHR33602">
    <property type="entry name" value="REGULATORY PROTEIN RECX FAMILY PROTEIN"/>
    <property type="match status" value="1"/>
</dbReference>
<name>A0A498CC72_9MICO</name>
<evidence type="ECO:0000313" key="8">
    <source>
        <dbReference type="EMBL" id="RLK53003.1"/>
    </source>
</evidence>
<evidence type="ECO:0000313" key="9">
    <source>
        <dbReference type="Proteomes" id="UP000273158"/>
    </source>
</evidence>
<dbReference type="InterPro" id="IPR003783">
    <property type="entry name" value="Regulatory_RecX"/>
</dbReference>
<evidence type="ECO:0000256" key="2">
    <source>
        <dbReference type="ARBA" id="ARBA00009695"/>
    </source>
</evidence>
<dbReference type="Proteomes" id="UP000273158">
    <property type="component" value="Unassembled WGS sequence"/>
</dbReference>
<dbReference type="Pfam" id="PF02631">
    <property type="entry name" value="RecX_HTH2"/>
    <property type="match status" value="1"/>
</dbReference>
<comment type="caution">
    <text evidence="8">The sequence shown here is derived from an EMBL/GenBank/DDBJ whole genome shotgun (WGS) entry which is preliminary data.</text>
</comment>
<evidence type="ECO:0000256" key="5">
    <source>
        <dbReference type="HAMAP-Rule" id="MF_01114"/>
    </source>
</evidence>
<dbReference type="EMBL" id="RCDB01000001">
    <property type="protein sequence ID" value="RLK53003.1"/>
    <property type="molecule type" value="Genomic_DNA"/>
</dbReference>
<proteinExistence type="inferred from homology"/>
<dbReference type="RefSeq" id="WP_121057771.1">
    <property type="nucleotide sequence ID" value="NZ_RCDB01000001.1"/>
</dbReference>
<dbReference type="HAMAP" id="MF_01114">
    <property type="entry name" value="RecX"/>
    <property type="match status" value="1"/>
</dbReference>
<keyword evidence="9" id="KW-1185">Reference proteome</keyword>